<reference evidence="4 5" key="1">
    <citation type="journal article" date="2012" name="PLoS ONE">
        <title>The purine-utilizing bacterium Clostridium acidurici 9a: a genome-guided metabolic reconsideration.</title>
        <authorList>
            <person name="Hartwich K."/>
            <person name="Poehlein A."/>
            <person name="Daniel R."/>
        </authorList>
    </citation>
    <scope>NUCLEOTIDE SEQUENCE [LARGE SCALE GENOMIC DNA]</scope>
    <source>
        <strain evidence="5">ATCC 7906 / DSM 604 / BCRC 14475 / CIP 104303 / KCTC 5404 / NCIMB 10678 / 9a</strain>
    </source>
</reference>
<dbReference type="OrthoDB" id="86686at2"/>
<organism evidence="4 5">
    <name type="scientific">Gottschalkia acidurici (strain ATCC 7906 / DSM 604 / BCRC 14475 / CIP 104303 / KCTC 5404 / NCIMB 10678 / 9a)</name>
    <name type="common">Clostridium acidurici</name>
    <dbReference type="NCBI Taxonomy" id="1128398"/>
    <lineage>
        <taxon>Bacteria</taxon>
        <taxon>Bacillati</taxon>
        <taxon>Bacillota</taxon>
        <taxon>Tissierellia</taxon>
        <taxon>Tissierellales</taxon>
        <taxon>Gottschalkiaceae</taxon>
        <taxon>Gottschalkia</taxon>
    </lineage>
</organism>
<keyword evidence="2" id="KW-0812">Transmembrane</keyword>
<feature type="transmembrane region" description="Helical" evidence="2">
    <location>
        <begin position="57"/>
        <end position="74"/>
    </location>
</feature>
<evidence type="ECO:0000256" key="1">
    <source>
        <dbReference type="SAM" id="Coils"/>
    </source>
</evidence>
<feature type="transmembrane region" description="Helical" evidence="2">
    <location>
        <begin position="6"/>
        <end position="26"/>
    </location>
</feature>
<dbReference type="KEGG" id="cad:Curi_c25110"/>
<evidence type="ECO:0000256" key="2">
    <source>
        <dbReference type="SAM" id="Phobius"/>
    </source>
</evidence>
<name>K0B4M4_GOTA9</name>
<keyword evidence="1" id="KW-0175">Coiled coil</keyword>
<dbReference type="Pfam" id="PF01590">
    <property type="entry name" value="GAF"/>
    <property type="match status" value="1"/>
</dbReference>
<dbReference type="Proteomes" id="UP000006094">
    <property type="component" value="Chromosome"/>
</dbReference>
<dbReference type="InterPro" id="IPR029016">
    <property type="entry name" value="GAF-like_dom_sf"/>
</dbReference>
<evidence type="ECO:0000313" key="4">
    <source>
        <dbReference type="EMBL" id="AFS79506.1"/>
    </source>
</evidence>
<dbReference type="eggNOG" id="COG0451">
    <property type="taxonomic scope" value="Bacteria"/>
</dbReference>
<dbReference type="AlphaFoldDB" id="K0B4M4"/>
<keyword evidence="2" id="KW-0472">Membrane</keyword>
<keyword evidence="2" id="KW-1133">Transmembrane helix</keyword>
<accession>K0B4M4</accession>
<evidence type="ECO:0000259" key="3">
    <source>
        <dbReference type="Pfam" id="PF01590"/>
    </source>
</evidence>
<dbReference type="STRING" id="1128398.Curi_c25110"/>
<gene>
    <name evidence="4" type="ordered locus">Curi_c25110</name>
</gene>
<dbReference type="InterPro" id="IPR003018">
    <property type="entry name" value="GAF"/>
</dbReference>
<feature type="coiled-coil region" evidence="1">
    <location>
        <begin position="107"/>
        <end position="134"/>
    </location>
</feature>
<dbReference type="SUPFAM" id="SSF55781">
    <property type="entry name" value="GAF domain-like"/>
    <property type="match status" value="1"/>
</dbReference>
<sequence length="424" mass="49652">MNTKKTIYCVSETILINVIIYFIFFTKQYNQDVYLSLNPHPLLLLCALMGLRYGNQLGLISAVISSIFYTYVFIQIHGDILTLFRYIDNCKYILLFFGSSMVFGSFKDNYDTRLEKALNENKLIKNRYKKLDESYKLTKKIQEELKKQIINSEESILNLYEIASRLETFELEAIYTETIGILSKYLKANTVSVYTYNEKSGYLRLKIRMGDHVEEKSSKQVQESPGLSKVVLEKIPVRWSDVKEEGFALMAAPLVKDGKVIAIVNVENMDFDKLSEYAYQLFRVIIDWVNKSLQKAMYVGELRESPYIDGTEIMEYRSFEERLEEEKRRKRDFGMEYGLLKYRVEDLQLEDVNEKMKKILRDVDIIGYDKLKKVIYILLPATPEDKLKIVEERILSKVSYGLEKIYDKHYEESESSKKALGAEI</sequence>
<proteinExistence type="predicted"/>
<feature type="transmembrane region" description="Helical" evidence="2">
    <location>
        <begin position="86"/>
        <end position="106"/>
    </location>
</feature>
<dbReference type="RefSeq" id="WP_014968640.1">
    <property type="nucleotide sequence ID" value="NC_018664.1"/>
</dbReference>
<feature type="domain" description="GAF" evidence="3">
    <location>
        <begin position="170"/>
        <end position="292"/>
    </location>
</feature>
<dbReference type="EMBL" id="CP003326">
    <property type="protein sequence ID" value="AFS79506.1"/>
    <property type="molecule type" value="Genomic_DNA"/>
</dbReference>
<protein>
    <recommendedName>
        <fullName evidence="3">GAF domain-containing protein</fullName>
    </recommendedName>
</protein>
<keyword evidence="5" id="KW-1185">Reference proteome</keyword>
<dbReference type="HOGENOM" id="CLU_646723_0_0_9"/>
<evidence type="ECO:0000313" key="5">
    <source>
        <dbReference type="Proteomes" id="UP000006094"/>
    </source>
</evidence>
<dbReference type="Gene3D" id="3.30.450.40">
    <property type="match status" value="1"/>
</dbReference>